<evidence type="ECO:0000256" key="4">
    <source>
        <dbReference type="ARBA" id="ARBA00022643"/>
    </source>
</evidence>
<keyword evidence="3" id="KW-0285">Flavoprotein</keyword>
<evidence type="ECO:0000256" key="3">
    <source>
        <dbReference type="ARBA" id="ARBA00022630"/>
    </source>
</evidence>
<evidence type="ECO:0000256" key="2">
    <source>
        <dbReference type="ARBA" id="ARBA00013457"/>
    </source>
</evidence>
<organism evidence="6 7">
    <name type="scientific">Peptoniphilus lacrimalis</name>
    <dbReference type="NCBI Taxonomy" id="33031"/>
    <lineage>
        <taxon>Bacteria</taxon>
        <taxon>Bacillati</taxon>
        <taxon>Bacillota</taxon>
        <taxon>Tissierellia</taxon>
        <taxon>Tissierellales</taxon>
        <taxon>Peptoniphilaceae</taxon>
        <taxon>Peptoniphilus</taxon>
    </lineage>
</organism>
<dbReference type="EMBL" id="UGSZ01000001">
    <property type="protein sequence ID" value="SUB56586.1"/>
    <property type="molecule type" value="Genomic_DNA"/>
</dbReference>
<dbReference type="RefSeq" id="WP_004825978.1">
    <property type="nucleotide sequence ID" value="NZ_UGSZ01000001.1"/>
</dbReference>
<dbReference type="SUPFAM" id="SSF51412">
    <property type="entry name" value="Inosine monophosphate dehydrogenase (IMPDH)"/>
    <property type="match status" value="1"/>
</dbReference>
<comment type="function">
    <text evidence="1">Nitronate monooxygenase that uses molecular oxygen to catalyze the oxidative denitrification of alkyl nitronates. Acts on propionate 3-nitronate (P3N), the presumed physiological substrate. Probably functions in the detoxification of P3N, a metabolic poison produced by plants and fungi as a defense mechanism.</text>
</comment>
<dbReference type="Pfam" id="PF03060">
    <property type="entry name" value="NMO"/>
    <property type="match status" value="1"/>
</dbReference>
<dbReference type="OrthoDB" id="9778912at2"/>
<keyword evidence="5" id="KW-0560">Oxidoreductase</keyword>
<sequence>MRIEDKVKIPIIQGGMGVGISLSKLAGSVASLGGIGTISAADIGFKEKDFFKNRKTANYRAIFQEVKKAKEISKGKGIIAMNIMYATLDYDEIVKKSIEAGVDLIVSGAGLPLNLAELTKGKNVLIGPIVSSLRALRIILKRWKKVDKVPDLIIVEGPLAGGHLGFKDVNKAKSLREITKEILNFLKEENLQIKVFPAGGIRNKEEVQEFLSMGAYGVQVATPFIASYQCDAHENFKKEIIRARDEDLSIINSPVGMPARAIKNKFLYDIEKENIKKRNISCIRCIKTCDSINMKYCISEYLIKSVLGFEGLVFSGARIDQINKIRNVKEIIGDYFNI</sequence>
<dbReference type="PANTHER" id="PTHR32332:SF18">
    <property type="entry name" value="2-NITROPROPANE DIOXYGENASE"/>
    <property type="match status" value="1"/>
</dbReference>
<dbReference type="Proteomes" id="UP000255517">
    <property type="component" value="Unassembled WGS sequence"/>
</dbReference>
<proteinExistence type="predicted"/>
<dbReference type="PANTHER" id="PTHR32332">
    <property type="entry name" value="2-NITROPROPANE DIOXYGENASE"/>
    <property type="match status" value="1"/>
</dbReference>
<dbReference type="InterPro" id="IPR013785">
    <property type="entry name" value="Aldolase_TIM"/>
</dbReference>
<name>A0A379C4Q4_9FIRM</name>
<reference evidence="6 7" key="1">
    <citation type="submission" date="2018-06" db="EMBL/GenBank/DDBJ databases">
        <authorList>
            <consortium name="Pathogen Informatics"/>
            <person name="Doyle S."/>
        </authorList>
    </citation>
    <scope>NUCLEOTIDE SEQUENCE [LARGE SCALE GENOMIC DNA]</scope>
    <source>
        <strain evidence="6 7">NCTC13149</strain>
    </source>
</reference>
<accession>A0A379C4Q4</accession>
<dbReference type="AlphaFoldDB" id="A0A379C4Q4"/>
<evidence type="ECO:0000256" key="1">
    <source>
        <dbReference type="ARBA" id="ARBA00003535"/>
    </source>
</evidence>
<evidence type="ECO:0000256" key="5">
    <source>
        <dbReference type="ARBA" id="ARBA00023002"/>
    </source>
</evidence>
<evidence type="ECO:0000313" key="7">
    <source>
        <dbReference type="Proteomes" id="UP000255517"/>
    </source>
</evidence>
<dbReference type="Gene3D" id="3.20.20.70">
    <property type="entry name" value="Aldolase class I"/>
    <property type="match status" value="1"/>
</dbReference>
<evidence type="ECO:0000313" key="6">
    <source>
        <dbReference type="EMBL" id="SUB56586.1"/>
    </source>
</evidence>
<protein>
    <recommendedName>
        <fullName evidence="2">Probable nitronate monooxygenase</fullName>
    </recommendedName>
</protein>
<dbReference type="GO" id="GO:0018580">
    <property type="term" value="F:nitronate monooxygenase activity"/>
    <property type="evidence" value="ECO:0007669"/>
    <property type="project" value="InterPro"/>
</dbReference>
<dbReference type="CDD" id="cd04730">
    <property type="entry name" value="NPD_like"/>
    <property type="match status" value="1"/>
</dbReference>
<dbReference type="STRING" id="1122949.GCA_000378725_00927"/>
<dbReference type="InterPro" id="IPR004136">
    <property type="entry name" value="NMO"/>
</dbReference>
<keyword evidence="4" id="KW-0288">FMN</keyword>
<gene>
    <name evidence="6" type="ORF">NCTC13149_00358</name>
</gene>